<dbReference type="EMBL" id="VLYX01000028">
    <property type="protein sequence ID" value="MDR4328223.1"/>
    <property type="molecule type" value="Genomic_DNA"/>
</dbReference>
<dbReference type="Proteomes" id="UP001248134">
    <property type="component" value="Unassembled WGS sequence"/>
</dbReference>
<reference evidence="1" key="1">
    <citation type="submission" date="2019-07" db="EMBL/GenBank/DDBJ databases">
        <title>Phylogenomic Reclassification of ATCC Bacillus Strains and Various Taxa within the Genus Bacillus.</title>
        <authorList>
            <person name="Riojas M.A."/>
            <person name="Frank A.M."/>
            <person name="Fenn S.L."/>
            <person name="King S.P."/>
            <person name="Brower S.M."/>
            <person name="Hazbon M.H."/>
        </authorList>
    </citation>
    <scope>NUCLEOTIDE SEQUENCE</scope>
    <source>
        <strain evidence="1">NR-12239</strain>
    </source>
</reference>
<protein>
    <submittedName>
        <fullName evidence="1">GrpB family protein</fullName>
    </submittedName>
</protein>
<evidence type="ECO:0000313" key="2">
    <source>
        <dbReference type="Proteomes" id="UP001248134"/>
    </source>
</evidence>
<evidence type="ECO:0000313" key="1">
    <source>
        <dbReference type="EMBL" id="MDR4328223.1"/>
    </source>
</evidence>
<dbReference type="AlphaFoldDB" id="A0AAJ1Z1A0"/>
<name>A0AAJ1Z1A0_9BACI</name>
<gene>
    <name evidence="1" type="ORF">FOS08_20580</name>
</gene>
<comment type="caution">
    <text evidence="1">The sequence shown here is derived from an EMBL/GenBank/DDBJ whole genome shotgun (WGS) entry which is preliminary data.</text>
</comment>
<accession>A0AAJ1Z1A0</accession>
<dbReference type="Gene3D" id="3.30.460.10">
    <property type="entry name" value="Beta Polymerase, domain 2"/>
    <property type="match status" value="1"/>
</dbReference>
<sequence length="48" mass="5687">MIAYEQLKKDLAKNAKDRMNYSLGKTNFVTEILEKAMKSYKDYCRTSF</sequence>
<proteinExistence type="predicted"/>
<dbReference type="InterPro" id="IPR043519">
    <property type="entry name" value="NT_sf"/>
</dbReference>
<organism evidence="1 2">
    <name type="scientific">Bacillus pseudomycoides</name>
    <dbReference type="NCBI Taxonomy" id="64104"/>
    <lineage>
        <taxon>Bacteria</taxon>
        <taxon>Bacillati</taxon>
        <taxon>Bacillota</taxon>
        <taxon>Bacilli</taxon>
        <taxon>Bacillales</taxon>
        <taxon>Bacillaceae</taxon>
        <taxon>Bacillus</taxon>
        <taxon>Bacillus cereus group</taxon>
    </lineage>
</organism>